<protein>
    <recommendedName>
        <fullName evidence="1">SnoaL-like domain-containing protein</fullName>
    </recommendedName>
</protein>
<dbReference type="InterPro" id="IPR037401">
    <property type="entry name" value="SnoaL-like"/>
</dbReference>
<proteinExistence type="predicted"/>
<dbReference type="SUPFAM" id="SSF54427">
    <property type="entry name" value="NTF2-like"/>
    <property type="match status" value="1"/>
</dbReference>
<gene>
    <name evidence="2" type="ORF">RN51_01000</name>
</gene>
<feature type="domain" description="SnoaL-like" evidence="1">
    <location>
        <begin position="7"/>
        <end position="85"/>
    </location>
</feature>
<evidence type="ECO:0000313" key="2">
    <source>
        <dbReference type="EMBL" id="KJL24850.1"/>
    </source>
</evidence>
<dbReference type="InterPro" id="IPR032710">
    <property type="entry name" value="NTF2-like_dom_sf"/>
</dbReference>
<name>A0A0F0KXP0_9MICO</name>
<dbReference type="PATRIC" id="fig|82380.10.peg.1003"/>
<accession>A0A0F0KXP0</accession>
<comment type="caution">
    <text evidence="2">The sequence shown here is derived from an EMBL/GenBank/DDBJ whole genome shotgun (WGS) entry which is preliminary data.</text>
</comment>
<organism evidence="2 3">
    <name type="scientific">Microbacterium oxydans</name>
    <dbReference type="NCBI Taxonomy" id="82380"/>
    <lineage>
        <taxon>Bacteria</taxon>
        <taxon>Bacillati</taxon>
        <taxon>Actinomycetota</taxon>
        <taxon>Actinomycetes</taxon>
        <taxon>Micrococcales</taxon>
        <taxon>Microbacteriaceae</taxon>
        <taxon>Microbacterium</taxon>
    </lineage>
</organism>
<dbReference type="Gene3D" id="3.10.450.50">
    <property type="match status" value="1"/>
</dbReference>
<reference evidence="2 3" key="1">
    <citation type="submission" date="2015-02" db="EMBL/GenBank/DDBJ databases">
        <title>Draft genome sequences of ten Microbacterium spp. with emphasis on heavy metal contaminated environments.</title>
        <authorList>
            <person name="Corretto E."/>
        </authorList>
    </citation>
    <scope>NUCLEOTIDE SEQUENCE [LARGE SCALE GENOMIC DNA]</scope>
    <source>
        <strain evidence="2 3">BEL163</strain>
    </source>
</reference>
<sequence length="99" mass="11147">MSPIRAADPDRLAATFTDLISRYVTTTYLNGQSTIALDGDTAAGETYCLALHVLYEGGERVLLTMSIRYLDTFARTDEGWLIQDRQLIFDWTDRRPSAP</sequence>
<evidence type="ECO:0000259" key="1">
    <source>
        <dbReference type="Pfam" id="PF13577"/>
    </source>
</evidence>
<dbReference type="Pfam" id="PF13577">
    <property type="entry name" value="SnoaL_4"/>
    <property type="match status" value="1"/>
</dbReference>
<dbReference type="Proteomes" id="UP000033725">
    <property type="component" value="Unassembled WGS sequence"/>
</dbReference>
<dbReference type="AlphaFoldDB" id="A0A0F0KXP0"/>
<evidence type="ECO:0000313" key="3">
    <source>
        <dbReference type="Proteomes" id="UP000033725"/>
    </source>
</evidence>
<dbReference type="EMBL" id="JYIV01000019">
    <property type="protein sequence ID" value="KJL24850.1"/>
    <property type="molecule type" value="Genomic_DNA"/>
</dbReference>